<dbReference type="PRINTS" id="PR00413">
    <property type="entry name" value="HADHALOGNASE"/>
</dbReference>
<dbReference type="Gene3D" id="1.10.150.240">
    <property type="entry name" value="Putative phosphatase, domain 2"/>
    <property type="match status" value="1"/>
</dbReference>
<dbReference type="InterPro" id="IPR006439">
    <property type="entry name" value="HAD-SF_hydro_IA"/>
</dbReference>
<organism evidence="1 2">
    <name type="scientific">Antarctobacter heliothermus</name>
    <dbReference type="NCBI Taxonomy" id="74033"/>
    <lineage>
        <taxon>Bacteria</taxon>
        <taxon>Pseudomonadati</taxon>
        <taxon>Pseudomonadota</taxon>
        <taxon>Alphaproteobacteria</taxon>
        <taxon>Rhodobacterales</taxon>
        <taxon>Roseobacteraceae</taxon>
        <taxon>Antarctobacter</taxon>
    </lineage>
</organism>
<dbReference type="SFLD" id="SFLDG01129">
    <property type="entry name" value="C1.5:_HAD__Beta-PGM__Phosphata"/>
    <property type="match status" value="1"/>
</dbReference>
<dbReference type="InterPro" id="IPR023214">
    <property type="entry name" value="HAD_sf"/>
</dbReference>
<dbReference type="CDD" id="cd02603">
    <property type="entry name" value="HAD_sEH-N_like"/>
    <property type="match status" value="1"/>
</dbReference>
<dbReference type="AlphaFoldDB" id="A0A239CWA8"/>
<dbReference type="NCBIfam" id="TIGR01509">
    <property type="entry name" value="HAD-SF-IA-v3"/>
    <property type="match status" value="1"/>
</dbReference>
<sequence length="206" mass="23811">MTIKAVIFDIGNVLIEWQPERYYDAKVGEDRRRAMFAQLDLHGMNDIVDRGGDFRQTIYDWADKTPEWADEIRLWHDDWLEMAKPAIPRSVRLLRALRAQGIPVHALTNFGIGTWAIATPAYDFLNEFDHVFVSGHMGVIKPEQRIYEMVEDKLNLPGEALIFTDDRADNIDAAKARGWHTHHFTGPDRWAQRLVDEGLLTQEQAQ</sequence>
<dbReference type="RefSeq" id="WP_089276990.1">
    <property type="nucleotide sequence ID" value="NZ_FZON01000008.1"/>
</dbReference>
<dbReference type="SUPFAM" id="SSF56784">
    <property type="entry name" value="HAD-like"/>
    <property type="match status" value="1"/>
</dbReference>
<dbReference type="OrthoDB" id="9807742at2"/>
<dbReference type="SFLD" id="SFLDS00003">
    <property type="entry name" value="Haloacid_Dehalogenase"/>
    <property type="match status" value="1"/>
</dbReference>
<reference evidence="1 2" key="1">
    <citation type="submission" date="2017-06" db="EMBL/GenBank/DDBJ databases">
        <authorList>
            <person name="Kim H.J."/>
            <person name="Triplett B.A."/>
        </authorList>
    </citation>
    <scope>NUCLEOTIDE SEQUENCE [LARGE SCALE GENOMIC DNA]</scope>
    <source>
        <strain evidence="1 2">DSM 11445</strain>
    </source>
</reference>
<dbReference type="PANTHER" id="PTHR43611:SF3">
    <property type="entry name" value="FLAVIN MONONUCLEOTIDE HYDROLASE 1, CHLOROPLATIC"/>
    <property type="match status" value="1"/>
</dbReference>
<dbReference type="InterPro" id="IPR036412">
    <property type="entry name" value="HAD-like_sf"/>
</dbReference>
<evidence type="ECO:0000313" key="1">
    <source>
        <dbReference type="EMBL" id="SNS23643.1"/>
    </source>
</evidence>
<dbReference type="Gene3D" id="3.40.50.1000">
    <property type="entry name" value="HAD superfamily/HAD-like"/>
    <property type="match status" value="1"/>
</dbReference>
<dbReference type="Pfam" id="PF00702">
    <property type="entry name" value="Hydrolase"/>
    <property type="match status" value="1"/>
</dbReference>
<name>A0A239CWA8_9RHOB</name>
<dbReference type="InterPro" id="IPR023198">
    <property type="entry name" value="PGP-like_dom2"/>
</dbReference>
<evidence type="ECO:0000313" key="2">
    <source>
        <dbReference type="Proteomes" id="UP000198440"/>
    </source>
</evidence>
<dbReference type="Proteomes" id="UP000198440">
    <property type="component" value="Unassembled WGS sequence"/>
</dbReference>
<protein>
    <submittedName>
        <fullName evidence="1">2-haloacid dehalogenase</fullName>
    </submittedName>
</protein>
<dbReference type="EMBL" id="FZON01000008">
    <property type="protein sequence ID" value="SNS23643.1"/>
    <property type="molecule type" value="Genomic_DNA"/>
</dbReference>
<dbReference type="PANTHER" id="PTHR43611">
    <property type="entry name" value="ALPHA-D-GLUCOSE 1-PHOSPHATE PHOSPHATASE"/>
    <property type="match status" value="1"/>
</dbReference>
<proteinExistence type="predicted"/>
<gene>
    <name evidence="1" type="ORF">SAMN04488078_100839</name>
</gene>
<accession>A0A239CWA8</accession>